<evidence type="ECO:0000256" key="2">
    <source>
        <dbReference type="PIRSR" id="PIRSR036696-2"/>
    </source>
</evidence>
<dbReference type="Gene3D" id="1.10.150.900">
    <property type="match status" value="1"/>
</dbReference>
<dbReference type="InterPro" id="IPR052083">
    <property type="entry name" value="Aminoacylase-1_M20A"/>
</dbReference>
<dbReference type="SUPFAM" id="SSF53187">
    <property type="entry name" value="Zn-dependent exopeptidases"/>
    <property type="match status" value="1"/>
</dbReference>
<sequence>MRRLSHFPLLAAVLLAAVPRPAHPLTELETSQIRRFQDYLRICTAHPAPDYAGAAAFLLPYAASLGLRTATLHFSPCKSKPLLLLTWPGTDPSLPSILLNSHLDSVPAEPEHWIHPPYAAHRDPATGRVYARGGQGDKCLPVQYPKPIRGLQAAGFAPARTVHVSLVPDEEIGGEDGHEKVFYSDRLVWKLIVKATGAPGHGSKLFDGAAVENLMDCIETVAGYREAQFEKVKSGKYGPGEVVSVNPVYMNAGTPSPTGQSYQHSVLQSIATSSSEHAKSIFVKANVQEIVNCCISLAVCDFQLGKKTTDGASKDQSMQGFVMNMQPSEAEVGFDLRLPPTEDIEQIERRIKEEWAPAHKNLTYQLLKKGPVSDVTGRPLLTPANESNPWWAVFEQAIISSGGKLAKPEILSSTTDARFVRQMGVPALGFSPMINTPILLHDHNEFLEDKVFLRGIEVYQHLIRALSSFKG</sequence>
<proteinExistence type="predicted"/>
<dbReference type="PANTHER" id="PTHR45892">
    <property type="entry name" value="AMINOACYLASE-1"/>
    <property type="match status" value="1"/>
</dbReference>
<feature type="active site" description="Proton acceptor" evidence="1">
    <location>
        <position position="170"/>
    </location>
</feature>
<feature type="binding site" evidence="2">
    <location>
        <position position="171"/>
    </location>
    <ligand>
        <name>Zn(2+)</name>
        <dbReference type="ChEBI" id="CHEBI:29105"/>
        <label>2</label>
    </ligand>
</feature>
<protein>
    <submittedName>
        <fullName evidence="3">Aminoacylase-1A</fullName>
    </submittedName>
</protein>
<dbReference type="PANTHER" id="PTHR45892:SF3">
    <property type="entry name" value="PUTATIVE-RELATED"/>
    <property type="match status" value="1"/>
</dbReference>
<comment type="cofactor">
    <cofactor evidence="2">
        <name>Zn(2+)</name>
        <dbReference type="ChEBI" id="CHEBI:29105"/>
    </cofactor>
    <text evidence="2">Binds 2 Zn(2+) ions per subunit.</text>
</comment>
<dbReference type="EnsemblPlants" id="EMT02607">
    <property type="protein sequence ID" value="EMT02607"/>
    <property type="gene ID" value="F775_15982"/>
</dbReference>
<feature type="binding site" evidence="2">
    <location>
        <position position="441"/>
    </location>
    <ligand>
        <name>Zn(2+)</name>
        <dbReference type="ChEBI" id="CHEBI:29105"/>
        <label>2</label>
    </ligand>
</feature>
<accession>N1QUC2</accession>
<dbReference type="InterPro" id="IPR002933">
    <property type="entry name" value="Peptidase_M20"/>
</dbReference>
<reference evidence="3" key="1">
    <citation type="submission" date="2015-06" db="UniProtKB">
        <authorList>
            <consortium name="EnsemblPlants"/>
        </authorList>
    </citation>
    <scope>IDENTIFICATION</scope>
</reference>
<organism evidence="3">
    <name type="scientific">Aegilops tauschii</name>
    <name type="common">Tausch's goatgrass</name>
    <name type="synonym">Aegilops squarrosa</name>
    <dbReference type="NCBI Taxonomy" id="37682"/>
    <lineage>
        <taxon>Eukaryota</taxon>
        <taxon>Viridiplantae</taxon>
        <taxon>Streptophyta</taxon>
        <taxon>Embryophyta</taxon>
        <taxon>Tracheophyta</taxon>
        <taxon>Spermatophyta</taxon>
        <taxon>Magnoliopsida</taxon>
        <taxon>Liliopsida</taxon>
        <taxon>Poales</taxon>
        <taxon>Poaceae</taxon>
        <taxon>BOP clade</taxon>
        <taxon>Pooideae</taxon>
        <taxon>Triticodae</taxon>
        <taxon>Triticeae</taxon>
        <taxon>Triticinae</taxon>
        <taxon>Aegilops</taxon>
    </lineage>
</organism>
<dbReference type="Pfam" id="PF01546">
    <property type="entry name" value="Peptidase_M20"/>
    <property type="match status" value="1"/>
</dbReference>
<feature type="binding site" evidence="2">
    <location>
        <position position="102"/>
    </location>
    <ligand>
        <name>Zn(2+)</name>
        <dbReference type="ChEBI" id="CHEBI:29105"/>
        <label>1</label>
    </ligand>
</feature>
<dbReference type="Gene3D" id="3.40.630.10">
    <property type="entry name" value="Zn peptidases"/>
    <property type="match status" value="1"/>
</dbReference>
<dbReference type="GO" id="GO:0004046">
    <property type="term" value="F:aminoacylase activity"/>
    <property type="evidence" value="ECO:0007669"/>
    <property type="project" value="TreeGrafter"/>
</dbReference>
<name>N1QUC2_AEGTA</name>
<dbReference type="AlphaFoldDB" id="N1QUC2"/>
<dbReference type="GO" id="GO:0046872">
    <property type="term" value="F:metal ion binding"/>
    <property type="evidence" value="ECO:0007669"/>
    <property type="project" value="UniProtKB-KW"/>
</dbReference>
<dbReference type="PIRSF" id="PIRSF036696">
    <property type="entry name" value="ACY-1"/>
    <property type="match status" value="1"/>
</dbReference>
<feature type="active site" evidence="1">
    <location>
        <position position="104"/>
    </location>
</feature>
<keyword evidence="2" id="KW-0862">Zinc</keyword>
<evidence type="ECO:0000313" key="3">
    <source>
        <dbReference type="EnsemblPlants" id="EMT02607"/>
    </source>
</evidence>
<dbReference type="FunFam" id="1.10.150.900:FF:000001">
    <property type="entry name" value="Aminoacylase-1, putative"/>
    <property type="match status" value="1"/>
</dbReference>
<evidence type="ECO:0000256" key="1">
    <source>
        <dbReference type="PIRSR" id="PIRSR036696-1"/>
    </source>
</evidence>
<keyword evidence="2" id="KW-0479">Metal-binding</keyword>